<accession>A0A7V5LJ89</accession>
<evidence type="ECO:0000256" key="2">
    <source>
        <dbReference type="ARBA" id="ARBA00005061"/>
    </source>
</evidence>
<keyword evidence="6" id="KW-0479">Metal-binding</keyword>
<dbReference type="Proteomes" id="UP000886111">
    <property type="component" value="Unassembled WGS sequence"/>
</dbReference>
<gene>
    <name evidence="11" type="ORF">ENL21_01610</name>
</gene>
<evidence type="ECO:0000256" key="5">
    <source>
        <dbReference type="ARBA" id="ARBA00018141"/>
    </source>
</evidence>
<dbReference type="SUPFAM" id="SSF55620">
    <property type="entry name" value="Tetrahydrobiopterin biosynthesis enzymes-like"/>
    <property type="match status" value="1"/>
</dbReference>
<dbReference type="GO" id="GO:0070497">
    <property type="term" value="F:6-carboxytetrahydropterin synthase activity"/>
    <property type="evidence" value="ECO:0007669"/>
    <property type="project" value="UniProtKB-EC"/>
</dbReference>
<comment type="catalytic activity">
    <reaction evidence="10">
        <text>7,8-dihydroneopterin 3'-triphosphate + H2O = 6-carboxy-5,6,7,8-tetrahydropterin + triphosphate + acetaldehyde + 2 H(+)</text>
        <dbReference type="Rhea" id="RHEA:27966"/>
        <dbReference type="ChEBI" id="CHEBI:15343"/>
        <dbReference type="ChEBI" id="CHEBI:15377"/>
        <dbReference type="ChEBI" id="CHEBI:15378"/>
        <dbReference type="ChEBI" id="CHEBI:18036"/>
        <dbReference type="ChEBI" id="CHEBI:58462"/>
        <dbReference type="ChEBI" id="CHEBI:61032"/>
        <dbReference type="EC" id="4.1.2.50"/>
    </reaction>
</comment>
<dbReference type="EMBL" id="DRTD01000119">
    <property type="protein sequence ID" value="HHE54448.1"/>
    <property type="molecule type" value="Genomic_DNA"/>
</dbReference>
<dbReference type="EC" id="4.1.2.50" evidence="4"/>
<evidence type="ECO:0000256" key="1">
    <source>
        <dbReference type="ARBA" id="ARBA00001947"/>
    </source>
</evidence>
<evidence type="ECO:0000256" key="6">
    <source>
        <dbReference type="ARBA" id="ARBA00022723"/>
    </source>
</evidence>
<dbReference type="Pfam" id="PF01242">
    <property type="entry name" value="PTPS"/>
    <property type="match status" value="1"/>
</dbReference>
<dbReference type="GO" id="GO:0046872">
    <property type="term" value="F:metal ion binding"/>
    <property type="evidence" value="ECO:0007669"/>
    <property type="project" value="UniProtKB-KW"/>
</dbReference>
<evidence type="ECO:0000256" key="10">
    <source>
        <dbReference type="ARBA" id="ARBA00048807"/>
    </source>
</evidence>
<name>A0A7V5LJ89_CALAY</name>
<evidence type="ECO:0000256" key="9">
    <source>
        <dbReference type="ARBA" id="ARBA00031449"/>
    </source>
</evidence>
<dbReference type="Gene3D" id="3.30.479.10">
    <property type="entry name" value="6-pyruvoyl tetrahydropterin synthase/QueD"/>
    <property type="match status" value="1"/>
</dbReference>
<sequence>MKKKITISKKFEFSASHRYWIDDWSAEKNNEVFGLCTSPYGHGHNYELHVTVSGPVDPQTGMIINLSTLKAIAGKIVEQFDHKFLNLDTPYFKDRVPTTENIALVLYELLEEQLKKEAGITLEKIRLYERGDLYVDVWPEDK</sequence>
<dbReference type="AlphaFoldDB" id="A0A7V5LJ89"/>
<dbReference type="InterPro" id="IPR007115">
    <property type="entry name" value="6-PTP_synth/QueD"/>
</dbReference>
<dbReference type="FunFam" id="3.30.479.10:FF:000003">
    <property type="entry name" value="6-pyruvoyl tetrahydrobiopterin synthase"/>
    <property type="match status" value="1"/>
</dbReference>
<keyword evidence="8" id="KW-0456">Lyase</keyword>
<evidence type="ECO:0000313" key="11">
    <source>
        <dbReference type="EMBL" id="HHE54448.1"/>
    </source>
</evidence>
<comment type="caution">
    <text evidence="11">The sequence shown here is derived from an EMBL/GenBank/DDBJ whole genome shotgun (WGS) entry which is preliminary data.</text>
</comment>
<organism evidence="11">
    <name type="scientific">Caldithrix abyssi</name>
    <dbReference type="NCBI Taxonomy" id="187145"/>
    <lineage>
        <taxon>Bacteria</taxon>
        <taxon>Pseudomonadati</taxon>
        <taxon>Calditrichota</taxon>
        <taxon>Calditrichia</taxon>
        <taxon>Calditrichales</taxon>
        <taxon>Calditrichaceae</taxon>
        <taxon>Caldithrix</taxon>
    </lineage>
</organism>
<keyword evidence="7" id="KW-0862">Zinc</keyword>
<evidence type="ECO:0000256" key="7">
    <source>
        <dbReference type="ARBA" id="ARBA00022833"/>
    </source>
</evidence>
<reference evidence="11" key="1">
    <citation type="journal article" date="2020" name="mSystems">
        <title>Genome- and Community-Level Interaction Insights into Carbon Utilization and Element Cycling Functions of Hydrothermarchaeota in Hydrothermal Sediment.</title>
        <authorList>
            <person name="Zhou Z."/>
            <person name="Liu Y."/>
            <person name="Xu W."/>
            <person name="Pan J."/>
            <person name="Luo Z.H."/>
            <person name="Li M."/>
        </authorList>
    </citation>
    <scope>NUCLEOTIDE SEQUENCE [LARGE SCALE GENOMIC DNA]</scope>
    <source>
        <strain evidence="11">HyVt-76</strain>
    </source>
</reference>
<dbReference type="InterPro" id="IPR038418">
    <property type="entry name" value="6-PTP_synth/QueD_sf"/>
</dbReference>
<dbReference type="PANTHER" id="PTHR12589">
    <property type="entry name" value="PYRUVOYL TETRAHYDROBIOPTERIN SYNTHASE"/>
    <property type="match status" value="1"/>
</dbReference>
<comment type="similarity">
    <text evidence="3">Belongs to the PTPS family. QueD subfamily.</text>
</comment>
<dbReference type="PANTHER" id="PTHR12589:SF7">
    <property type="entry name" value="6-PYRUVOYL TETRAHYDROBIOPTERIN SYNTHASE"/>
    <property type="match status" value="1"/>
</dbReference>
<evidence type="ECO:0000256" key="4">
    <source>
        <dbReference type="ARBA" id="ARBA00012982"/>
    </source>
</evidence>
<dbReference type="UniPathway" id="UPA00391"/>
<comment type="cofactor">
    <cofactor evidence="1">
        <name>Zn(2+)</name>
        <dbReference type="ChEBI" id="CHEBI:29105"/>
    </cofactor>
</comment>
<protein>
    <recommendedName>
        <fullName evidence="5">6-carboxy-5,6,7,8-tetrahydropterin synthase</fullName>
        <ecNumber evidence="4">4.1.2.50</ecNumber>
    </recommendedName>
    <alternativeName>
        <fullName evidence="9">Queuosine biosynthesis protein QueD</fullName>
    </alternativeName>
</protein>
<evidence type="ECO:0000256" key="8">
    <source>
        <dbReference type="ARBA" id="ARBA00023239"/>
    </source>
</evidence>
<evidence type="ECO:0000256" key="3">
    <source>
        <dbReference type="ARBA" id="ARBA00008900"/>
    </source>
</evidence>
<comment type="pathway">
    <text evidence="2">Purine metabolism; 7-cyano-7-deazaguanine biosynthesis.</text>
</comment>
<proteinExistence type="inferred from homology"/>